<dbReference type="OrthoDB" id="10251342at2759"/>
<dbReference type="Pfam" id="PF04874">
    <property type="entry name" value="Mak16"/>
    <property type="match status" value="1"/>
</dbReference>
<dbReference type="PANTHER" id="PTHR23405:SF4">
    <property type="entry name" value="PROTEIN MAK16 HOMOLOG"/>
    <property type="match status" value="1"/>
</dbReference>
<feature type="region of interest" description="Disordered" evidence="4">
    <location>
        <begin position="291"/>
        <end position="339"/>
    </location>
</feature>
<name>A0A310SFJ6_9HYME</name>
<dbReference type="Proteomes" id="UP000250275">
    <property type="component" value="Unassembled WGS sequence"/>
</dbReference>
<dbReference type="GO" id="GO:0000470">
    <property type="term" value="P:maturation of LSU-rRNA"/>
    <property type="evidence" value="ECO:0007669"/>
    <property type="project" value="TreeGrafter"/>
</dbReference>
<dbReference type="InterPro" id="IPR006958">
    <property type="entry name" value="Mak16"/>
</dbReference>
<organism evidence="6 7">
    <name type="scientific">Eufriesea mexicana</name>
    <dbReference type="NCBI Taxonomy" id="516756"/>
    <lineage>
        <taxon>Eukaryota</taxon>
        <taxon>Metazoa</taxon>
        <taxon>Ecdysozoa</taxon>
        <taxon>Arthropoda</taxon>
        <taxon>Hexapoda</taxon>
        <taxon>Insecta</taxon>
        <taxon>Pterygota</taxon>
        <taxon>Neoptera</taxon>
        <taxon>Endopterygota</taxon>
        <taxon>Hymenoptera</taxon>
        <taxon>Apocrita</taxon>
        <taxon>Aculeata</taxon>
        <taxon>Apoidea</taxon>
        <taxon>Anthophila</taxon>
        <taxon>Apidae</taxon>
        <taxon>Eufriesea</taxon>
    </lineage>
</organism>
<sequence>MSWRALENFARATVETGSTTECHSAKPGVEKGIELEMVRELLGDVVSLDLWGVAGSGCRGVAGQGAESGLNGPRLGSDEEHLALQRGWVGDGRGPVMTMGVAEKSRWGSVDDKNENSKEEDADEISTEDDIAEGRGSGERKGVVTVAKRETPRGLCSRSSCPLANSQYATIREENGIIYLFMRTAERIHFPKNAWEKVKLSRNFEKALHQINENLLYWPGFIKAKCKQRFVKITQYLIRMRKLRLRRQKEIVPIQRKIERRERRREEKALVAAKLENVIEKQLMERLKQGMALDEDSDSGQKEEIELFDDFASETSDIEDISPVGSKKSRKPIDKKRTLQKKIRPKVEIEYEMEEEQHEKERA</sequence>
<keyword evidence="7" id="KW-1185">Reference proteome</keyword>
<comment type="similarity">
    <text evidence="2">Belongs to the MAK16 family.</text>
</comment>
<dbReference type="Gene3D" id="3.30.390.110">
    <property type="match status" value="1"/>
</dbReference>
<proteinExistence type="inferred from homology"/>
<evidence type="ECO:0000313" key="6">
    <source>
        <dbReference type="EMBL" id="OAD53025.1"/>
    </source>
</evidence>
<feature type="compositionally biased region" description="Basic and acidic residues" evidence="4">
    <location>
        <begin position="104"/>
        <end position="119"/>
    </location>
</feature>
<dbReference type="GO" id="GO:0005730">
    <property type="term" value="C:nucleolus"/>
    <property type="evidence" value="ECO:0007669"/>
    <property type="project" value="TreeGrafter"/>
</dbReference>
<dbReference type="Pfam" id="PF01778">
    <property type="entry name" value="Ribosomal_L28e"/>
    <property type="match status" value="1"/>
</dbReference>
<dbReference type="GO" id="GO:0000460">
    <property type="term" value="P:maturation of 5.8S rRNA"/>
    <property type="evidence" value="ECO:0007669"/>
    <property type="project" value="TreeGrafter"/>
</dbReference>
<comment type="subcellular location">
    <subcellularLocation>
        <location evidence="1">Nucleus</location>
    </subcellularLocation>
</comment>
<evidence type="ECO:0000256" key="1">
    <source>
        <dbReference type="ARBA" id="ARBA00004123"/>
    </source>
</evidence>
<feature type="compositionally biased region" description="Basic and acidic residues" evidence="4">
    <location>
        <begin position="132"/>
        <end position="142"/>
    </location>
</feature>
<feature type="compositionally biased region" description="Acidic residues" evidence="4">
    <location>
        <begin position="306"/>
        <end position="320"/>
    </location>
</feature>
<evidence type="ECO:0000313" key="7">
    <source>
        <dbReference type="Proteomes" id="UP000250275"/>
    </source>
</evidence>
<gene>
    <name evidence="6" type="ORF">WN48_10944</name>
</gene>
<evidence type="ECO:0000256" key="3">
    <source>
        <dbReference type="ARBA" id="ARBA00023242"/>
    </source>
</evidence>
<keyword evidence="3" id="KW-0539">Nucleus</keyword>
<feature type="region of interest" description="Disordered" evidence="4">
    <location>
        <begin position="104"/>
        <end position="142"/>
    </location>
</feature>
<dbReference type="EMBL" id="KQ768935">
    <property type="protein sequence ID" value="OAD53025.1"/>
    <property type="molecule type" value="Genomic_DNA"/>
</dbReference>
<evidence type="ECO:0000259" key="5">
    <source>
        <dbReference type="Pfam" id="PF01778"/>
    </source>
</evidence>
<reference evidence="6 7" key="1">
    <citation type="submission" date="2015-07" db="EMBL/GenBank/DDBJ databases">
        <title>The genome of Eufriesea mexicana.</title>
        <authorList>
            <person name="Pan H."/>
            <person name="Kapheim K."/>
        </authorList>
    </citation>
    <scope>NUCLEOTIDE SEQUENCE [LARGE SCALE GENOMIC DNA]</scope>
    <source>
        <strain evidence="6">0111107269</strain>
        <tissue evidence="6">Whole body</tissue>
    </source>
</reference>
<feature type="compositionally biased region" description="Acidic residues" evidence="4">
    <location>
        <begin position="120"/>
        <end position="131"/>
    </location>
</feature>
<evidence type="ECO:0000256" key="2">
    <source>
        <dbReference type="ARBA" id="ARBA00005514"/>
    </source>
</evidence>
<feature type="domain" description="Ribosomal eL28/Mak16" evidence="5">
    <location>
        <begin position="153"/>
        <end position="236"/>
    </location>
</feature>
<evidence type="ECO:0000256" key="4">
    <source>
        <dbReference type="SAM" id="MobiDB-lite"/>
    </source>
</evidence>
<dbReference type="InterPro" id="IPR029004">
    <property type="entry name" value="Ribosomal_eL28/Mak16"/>
</dbReference>
<dbReference type="GO" id="GO:0030687">
    <property type="term" value="C:preribosome, large subunit precursor"/>
    <property type="evidence" value="ECO:0007669"/>
    <property type="project" value="TreeGrafter"/>
</dbReference>
<dbReference type="AlphaFoldDB" id="A0A310SFJ6"/>
<protein>
    <submittedName>
        <fullName evidence="6">Protein MAK16 like protein B</fullName>
    </submittedName>
</protein>
<dbReference type="PANTHER" id="PTHR23405">
    <property type="entry name" value="MAINTENANCE OF KILLER 16 MAK16 PROTEIN-RELATED"/>
    <property type="match status" value="1"/>
</dbReference>
<accession>A0A310SFJ6</accession>
<feature type="region of interest" description="Disordered" evidence="4">
    <location>
        <begin position="344"/>
        <end position="363"/>
    </location>
</feature>